<evidence type="ECO:0000313" key="3">
    <source>
        <dbReference type="Proteomes" id="UP000824998"/>
    </source>
</evidence>
<dbReference type="InterPro" id="IPR002495">
    <property type="entry name" value="Glyco_trans_8"/>
</dbReference>
<comment type="caution">
    <text evidence="2">The sequence shown here is derived from an EMBL/GenBank/DDBJ whole genome shotgun (WGS) entry which is preliminary data.</text>
</comment>
<dbReference type="Pfam" id="PF01501">
    <property type="entry name" value="Glyco_transf_8"/>
    <property type="match status" value="1"/>
</dbReference>
<dbReference type="Proteomes" id="UP000824998">
    <property type="component" value="Unassembled WGS sequence"/>
</dbReference>
<protein>
    <submittedName>
        <fullName evidence="2">Nucleotide-diphospho-sugar transferase</fullName>
    </submittedName>
</protein>
<dbReference type="InterPro" id="IPR050587">
    <property type="entry name" value="GNT1/Glycosyltrans_8"/>
</dbReference>
<dbReference type="GO" id="GO:0016757">
    <property type="term" value="F:glycosyltransferase activity"/>
    <property type="evidence" value="ECO:0007669"/>
    <property type="project" value="InterPro"/>
</dbReference>
<reference evidence="2" key="1">
    <citation type="journal article" date="2021" name="IMA Fungus">
        <title>Genomic characterization of three marine fungi, including Emericellopsis atlantica sp. nov. with signatures of a generalist lifestyle and marine biomass degradation.</title>
        <authorList>
            <person name="Hagestad O.C."/>
            <person name="Hou L."/>
            <person name="Andersen J.H."/>
            <person name="Hansen E.H."/>
            <person name="Altermark B."/>
            <person name="Li C."/>
            <person name="Kuhnert E."/>
            <person name="Cox R.J."/>
            <person name="Crous P.W."/>
            <person name="Spatafora J.W."/>
            <person name="Lail K."/>
            <person name="Amirebrahimi M."/>
            <person name="Lipzen A."/>
            <person name="Pangilinan J."/>
            <person name="Andreopoulos W."/>
            <person name="Hayes R.D."/>
            <person name="Ng V."/>
            <person name="Grigoriev I.V."/>
            <person name="Jackson S.A."/>
            <person name="Sutton T.D.S."/>
            <person name="Dobson A.D.W."/>
            <person name="Rama T."/>
        </authorList>
    </citation>
    <scope>NUCLEOTIDE SEQUENCE</scope>
    <source>
        <strain evidence="2">TRa018bII</strain>
    </source>
</reference>
<dbReference type="AlphaFoldDB" id="A0A9P7YJ70"/>
<dbReference type="PANTHER" id="PTHR11183">
    <property type="entry name" value="GLYCOGENIN SUBFAMILY MEMBER"/>
    <property type="match status" value="1"/>
</dbReference>
<dbReference type="EMBL" id="MU251459">
    <property type="protein sequence ID" value="KAG9234565.1"/>
    <property type="molecule type" value="Genomic_DNA"/>
</dbReference>
<accession>A0A9P7YJ70</accession>
<sequence>MYGTNLDLAYATLLLGDNTNSTAPDTDLYFRSIRVLNYQLQHDRKTRTRQSVPFLVLVTPEVASWKREQLSQEGATVVPVKKIDSSWTSPGSKRWQDVMVKLRLFELVEFDRILFLDADTFLLKSLDGVFRDRAARPRRTLHAEKIKSDEGALPNDYLFATNSEVMNVMHSYPAVPMSYFNAGFFVLRPSKELYKYYKSLFGLPGRFDTTYPEQNLLNYAHRQQGNMPWGRLRHSWNIQLPSMDDVQKGVASLHAKLWTEGNVLQPIPRELQDLWWKKKIEMDEHYRITHNKQMAGHKETSQGAPHRHMRHSTAHP</sequence>
<gene>
    <name evidence="2" type="ORF">BJ875DRAFT_376182</name>
</gene>
<organism evidence="2 3">
    <name type="scientific">Amylocarpus encephaloides</name>
    <dbReference type="NCBI Taxonomy" id="45428"/>
    <lineage>
        <taxon>Eukaryota</taxon>
        <taxon>Fungi</taxon>
        <taxon>Dikarya</taxon>
        <taxon>Ascomycota</taxon>
        <taxon>Pezizomycotina</taxon>
        <taxon>Leotiomycetes</taxon>
        <taxon>Helotiales</taxon>
        <taxon>Helotiales incertae sedis</taxon>
        <taxon>Amylocarpus</taxon>
    </lineage>
</organism>
<evidence type="ECO:0000256" key="1">
    <source>
        <dbReference type="SAM" id="MobiDB-lite"/>
    </source>
</evidence>
<evidence type="ECO:0000313" key="2">
    <source>
        <dbReference type="EMBL" id="KAG9234565.1"/>
    </source>
</evidence>
<keyword evidence="2" id="KW-0808">Transferase</keyword>
<name>A0A9P7YJ70_9HELO</name>
<keyword evidence="3" id="KW-1185">Reference proteome</keyword>
<dbReference type="Gene3D" id="3.90.550.10">
    <property type="entry name" value="Spore Coat Polysaccharide Biosynthesis Protein SpsA, Chain A"/>
    <property type="match status" value="1"/>
</dbReference>
<feature type="region of interest" description="Disordered" evidence="1">
    <location>
        <begin position="291"/>
        <end position="316"/>
    </location>
</feature>
<proteinExistence type="predicted"/>
<feature type="compositionally biased region" description="Basic residues" evidence="1">
    <location>
        <begin position="305"/>
        <end position="316"/>
    </location>
</feature>
<dbReference type="InterPro" id="IPR029044">
    <property type="entry name" value="Nucleotide-diphossugar_trans"/>
</dbReference>
<dbReference type="SUPFAM" id="SSF53448">
    <property type="entry name" value="Nucleotide-diphospho-sugar transferases"/>
    <property type="match status" value="1"/>
</dbReference>
<dbReference type="OrthoDB" id="2014201at2759"/>